<evidence type="ECO:0000313" key="2">
    <source>
        <dbReference type="Proteomes" id="UP000275394"/>
    </source>
</evidence>
<gene>
    <name evidence="1" type="ORF">EDC56_1510</name>
</gene>
<reference evidence="1 2" key="1">
    <citation type="submission" date="2018-11" db="EMBL/GenBank/DDBJ databases">
        <title>Genomic Encyclopedia of Type Strains, Phase IV (KMG-IV): sequencing the most valuable type-strain genomes for metagenomic binning, comparative biology and taxonomic classification.</title>
        <authorList>
            <person name="Goeker M."/>
        </authorList>
    </citation>
    <scope>NUCLEOTIDE SEQUENCE [LARGE SCALE GENOMIC DNA]</scope>
    <source>
        <strain evidence="1 2">DSM 100316</strain>
    </source>
</reference>
<proteinExistence type="predicted"/>
<sequence length="99" mass="11044">MGVLVIPKELIQKYFHEGMSKGIRNNTIAIVINQPIYSSLITDNAQHNSEVILAISLRFYAQNEMVLRSLLAAGNASFITSNHTFLSAILIIKLLMRSL</sequence>
<organism evidence="1 2">
    <name type="scientific">Sinobacterium caligoides</name>
    <dbReference type="NCBI Taxonomy" id="933926"/>
    <lineage>
        <taxon>Bacteria</taxon>
        <taxon>Pseudomonadati</taxon>
        <taxon>Pseudomonadota</taxon>
        <taxon>Gammaproteobacteria</taxon>
        <taxon>Cellvibrionales</taxon>
        <taxon>Spongiibacteraceae</taxon>
        <taxon>Sinobacterium</taxon>
    </lineage>
</organism>
<protein>
    <submittedName>
        <fullName evidence="1">Uncharacterized protein</fullName>
    </submittedName>
</protein>
<name>A0A3N2DP29_9GAMM</name>
<dbReference type="Proteomes" id="UP000275394">
    <property type="component" value="Unassembled WGS sequence"/>
</dbReference>
<evidence type="ECO:0000313" key="1">
    <source>
        <dbReference type="EMBL" id="ROS01085.1"/>
    </source>
</evidence>
<dbReference type="EMBL" id="RKHR01000004">
    <property type="protein sequence ID" value="ROS01085.1"/>
    <property type="molecule type" value="Genomic_DNA"/>
</dbReference>
<comment type="caution">
    <text evidence="1">The sequence shown here is derived from an EMBL/GenBank/DDBJ whole genome shotgun (WGS) entry which is preliminary data.</text>
</comment>
<accession>A0A3N2DP29</accession>
<dbReference type="AlphaFoldDB" id="A0A3N2DP29"/>
<keyword evidence="2" id="KW-1185">Reference proteome</keyword>